<comment type="caution">
    <text evidence="2">The sequence shown here is derived from an EMBL/GenBank/DDBJ whole genome shotgun (WGS) entry which is preliminary data.</text>
</comment>
<evidence type="ECO:0000313" key="2">
    <source>
        <dbReference type="EMBL" id="GBH21733.1"/>
    </source>
</evidence>
<dbReference type="InterPro" id="IPR007094">
    <property type="entry name" value="RNA-dir_pol_PSvirus"/>
</dbReference>
<evidence type="ECO:0000259" key="1">
    <source>
        <dbReference type="PROSITE" id="PS50507"/>
    </source>
</evidence>
<dbReference type="Pfam" id="PF00680">
    <property type="entry name" value="RdRP_1"/>
    <property type="match status" value="1"/>
</dbReference>
<protein>
    <submittedName>
        <fullName evidence="2">RdRp</fullName>
    </submittedName>
</protein>
<accession>A0A2V0R8Y5</accession>
<dbReference type="PROSITE" id="PS50507">
    <property type="entry name" value="RDRP_SSRNA_POS"/>
    <property type="match status" value="1"/>
</dbReference>
<proteinExistence type="predicted"/>
<feature type="domain" description="RdRp catalytic" evidence="1">
    <location>
        <begin position="229"/>
        <end position="346"/>
    </location>
</feature>
<dbReference type="SUPFAM" id="SSF56672">
    <property type="entry name" value="DNA/RNA polymerases"/>
    <property type="match status" value="1"/>
</dbReference>
<dbReference type="AlphaFoldDB" id="A0A2V0R8Y5"/>
<dbReference type="InterPro" id="IPR043502">
    <property type="entry name" value="DNA/RNA_pol_sf"/>
</dbReference>
<dbReference type="GO" id="GO:0003968">
    <property type="term" value="F:RNA-directed RNA polymerase activity"/>
    <property type="evidence" value="ECO:0007669"/>
    <property type="project" value="InterPro"/>
</dbReference>
<sequence length="556" mass="62594">MYNYKEPTTVRSSLFSSFWASQERHYSYLDLDPDLWFKEFRPPTIPDLVKHLERFGGQRPFGDEIFRLNVADAQAFMSGAERAGDGVIWGNWLTEENLYKIRVPLTTSAGIRWKKVGRPKKGDALEGAALEASMDLRGLREGVMYDTPPAFVAGRGKLVDSRGGPSKKEGRLIVVPDLKRHLLGSLAAVPYSSAVKSFSKAEGGVMIGMGPFKGDYMSLASQVLGKKPMYFLMVDFSGYDQTVPAPVILASLQRISRRFEVVPGSDAYWESEYVHLTETKIVLPNGQVYVKSRGVSSGDPWTSQVGSEANWLMNVITFKVRGWVAYAWVFGDDVVIAVVEGPSDPSVALEQYTKTIYELFGLEVKVSDSYATEQLIVSGPEPVEGQSAKFLSSYFMNRDEGVVPVPTFNSVLERMLYPETNRFDEIVELSGQEVADQILFEKGRVVSMYLLSFHNEFAFTMLHDYWNWLDARDPGGGTVRARDWLALFTQWDVPVENFYFDMSGLPTDAFIMEMHRPAYYPPKVSWLLRTRSVRAPDTGVVGEVRLQSSDRREDMS</sequence>
<dbReference type="GO" id="GO:0039694">
    <property type="term" value="P:viral RNA genome replication"/>
    <property type="evidence" value="ECO:0007669"/>
    <property type="project" value="InterPro"/>
</dbReference>
<reference evidence="2" key="1">
    <citation type="submission" date="2017-04" db="EMBL/GenBank/DDBJ databases">
        <title>Unveiling RNA virosphere associated with marine microorganisms.</title>
        <authorList>
            <person name="Urayama S."/>
            <person name="Takaki Y."/>
            <person name="Nishi S."/>
            <person name="Yoshida Y."/>
            <person name="Deguchi S."/>
            <person name="Takai K."/>
            <person name="Nunoura T."/>
        </authorList>
    </citation>
    <scope>NUCLEOTIDE SEQUENCE</scope>
</reference>
<dbReference type="GO" id="GO:0006351">
    <property type="term" value="P:DNA-templated transcription"/>
    <property type="evidence" value="ECO:0007669"/>
    <property type="project" value="InterPro"/>
</dbReference>
<dbReference type="InterPro" id="IPR001205">
    <property type="entry name" value="RNA-dir_pol_C"/>
</dbReference>
<dbReference type="EMBL" id="BDQA01000281">
    <property type="protein sequence ID" value="GBH21733.1"/>
    <property type="molecule type" value="Genomic_RNA"/>
</dbReference>
<dbReference type="GO" id="GO:0003723">
    <property type="term" value="F:RNA binding"/>
    <property type="evidence" value="ECO:0007669"/>
    <property type="project" value="InterPro"/>
</dbReference>
<name>A0A2V0R8Y5_9ZZZZ</name>
<organism evidence="2">
    <name type="scientific">viral metagenome</name>
    <dbReference type="NCBI Taxonomy" id="1070528"/>
    <lineage>
        <taxon>unclassified sequences</taxon>
        <taxon>metagenomes</taxon>
        <taxon>organismal metagenomes</taxon>
    </lineage>
</organism>